<organism evidence="2 3">
    <name type="scientific">Methylocella silvestris (strain DSM 15510 / CIP 108128 / LMG 27833 / NCIMB 13906 / BL2)</name>
    <dbReference type="NCBI Taxonomy" id="395965"/>
    <lineage>
        <taxon>Bacteria</taxon>
        <taxon>Pseudomonadati</taxon>
        <taxon>Pseudomonadota</taxon>
        <taxon>Alphaproteobacteria</taxon>
        <taxon>Hyphomicrobiales</taxon>
        <taxon>Beijerinckiaceae</taxon>
        <taxon>Methylocella</taxon>
    </lineage>
</organism>
<dbReference type="PANTHER" id="PTHR39332:SF7">
    <property type="entry name" value="SRPBCC FAMILY PROTEIN"/>
    <property type="match status" value="1"/>
</dbReference>
<feature type="signal peptide" evidence="1">
    <location>
        <begin position="1"/>
        <end position="21"/>
    </location>
</feature>
<dbReference type="SUPFAM" id="SSF55961">
    <property type="entry name" value="Bet v1-like"/>
    <property type="match status" value="1"/>
</dbReference>
<dbReference type="OrthoDB" id="1364128at2"/>
<dbReference type="RefSeq" id="WP_012591536.1">
    <property type="nucleotide sequence ID" value="NC_011666.1"/>
</dbReference>
<accession>B8EM78</accession>
<reference evidence="2 3" key="1">
    <citation type="journal article" date="2010" name="J. Bacteriol.">
        <title>Complete genome sequence of the aerobic facultative methanotroph Methylocella silvestris BL2.</title>
        <authorList>
            <person name="Chen Y."/>
            <person name="Crombie A."/>
            <person name="Rahman M.T."/>
            <person name="Dedysh S.N."/>
            <person name="Liesack W."/>
            <person name="Stott M.B."/>
            <person name="Alam M."/>
            <person name="Theisen A.R."/>
            <person name="Murrell J.C."/>
            <person name="Dunfield P.F."/>
        </authorList>
    </citation>
    <scope>NUCLEOTIDE SEQUENCE [LARGE SCALE GENOMIC DNA]</scope>
    <source>
        <strain evidence="3">DSM 15510 / CIP 108128 / LMG 27833 / NCIMB 13906 / BL2</strain>
    </source>
</reference>
<dbReference type="Gene3D" id="3.30.530.20">
    <property type="match status" value="1"/>
</dbReference>
<dbReference type="InterPro" id="IPR023393">
    <property type="entry name" value="START-like_dom_sf"/>
</dbReference>
<evidence type="ECO:0000256" key="1">
    <source>
        <dbReference type="SAM" id="SignalP"/>
    </source>
</evidence>
<evidence type="ECO:0000313" key="3">
    <source>
        <dbReference type="Proteomes" id="UP000002257"/>
    </source>
</evidence>
<feature type="chain" id="PRO_5002871656" description="MxaD protein" evidence="1">
    <location>
        <begin position="22"/>
        <end position="158"/>
    </location>
</feature>
<dbReference type="PANTHER" id="PTHR39332">
    <property type="entry name" value="BLL4707 PROTEIN"/>
    <property type="match status" value="1"/>
</dbReference>
<dbReference type="Proteomes" id="UP000002257">
    <property type="component" value="Chromosome"/>
</dbReference>
<dbReference type="eggNOG" id="COG3427">
    <property type="taxonomic scope" value="Bacteria"/>
</dbReference>
<dbReference type="CDD" id="cd07821">
    <property type="entry name" value="PYR_PYL_RCAR_like"/>
    <property type="match status" value="1"/>
</dbReference>
<protein>
    <recommendedName>
        <fullName evidence="4">MxaD protein</fullName>
    </recommendedName>
</protein>
<gene>
    <name evidence="2" type="ordered locus">Msil_2543</name>
</gene>
<evidence type="ECO:0000313" key="2">
    <source>
        <dbReference type="EMBL" id="ACK51467.1"/>
    </source>
</evidence>
<proteinExistence type="predicted"/>
<name>B8EM78_METSB</name>
<dbReference type="AlphaFoldDB" id="B8EM78"/>
<evidence type="ECO:0008006" key="4">
    <source>
        <dbReference type="Google" id="ProtNLM"/>
    </source>
</evidence>
<dbReference type="KEGG" id="msl:Msil_2543"/>
<dbReference type="InterPro" id="IPR019587">
    <property type="entry name" value="Polyketide_cyclase/dehydratase"/>
</dbReference>
<dbReference type="STRING" id="395965.Msil_2543"/>
<dbReference type="Pfam" id="PF10604">
    <property type="entry name" value="Polyketide_cyc2"/>
    <property type="match status" value="1"/>
</dbReference>
<keyword evidence="3" id="KW-1185">Reference proteome</keyword>
<dbReference type="EMBL" id="CP001280">
    <property type="protein sequence ID" value="ACK51467.1"/>
    <property type="molecule type" value="Genomic_DNA"/>
</dbReference>
<sequence>MPKALLYAAGFATAAAAPALALTVTKSTEIPAAPAKVWAAVGDFCGIADWHPAIAKCELSSKNGRPIRTLTLKDGGVLVEELIKRDDKAMAYSYAILESPLPVAAYRSTIEVKPKGSGSLLTWTGTFKKARGSDNAKAQDSIAGIYDAGLKGVADKAK</sequence>
<keyword evidence="1" id="KW-0732">Signal</keyword>
<dbReference type="HOGENOM" id="CLU_106645_0_0_5"/>